<evidence type="ECO:0000313" key="2">
    <source>
        <dbReference type="EMBL" id="QJB02872.1"/>
    </source>
</evidence>
<protein>
    <submittedName>
        <fullName evidence="2">Uncharacterized protein</fullName>
    </submittedName>
</protein>
<organism evidence="2">
    <name type="scientific">viral metagenome</name>
    <dbReference type="NCBI Taxonomy" id="1070528"/>
    <lineage>
        <taxon>unclassified sequences</taxon>
        <taxon>metagenomes</taxon>
        <taxon>organismal metagenomes</taxon>
    </lineage>
</organism>
<dbReference type="EMBL" id="MT143616">
    <property type="protein sequence ID" value="QJA98893.1"/>
    <property type="molecule type" value="Genomic_DNA"/>
</dbReference>
<name>A0A6M3MDU0_9ZZZZ</name>
<sequence>MLKKYITYDNDKEVHIQSPFLAGVALCGKDAFHWHNSKRAPTCGKCLERQKKRPFPGESES</sequence>
<reference evidence="2" key="1">
    <citation type="submission" date="2020-03" db="EMBL/GenBank/DDBJ databases">
        <title>The deep terrestrial virosphere.</title>
        <authorList>
            <person name="Holmfeldt K."/>
            <person name="Nilsson E."/>
            <person name="Simone D."/>
            <person name="Lopez-Fernandez M."/>
            <person name="Wu X."/>
            <person name="de Brujin I."/>
            <person name="Lundin D."/>
            <person name="Andersson A."/>
            <person name="Bertilsson S."/>
            <person name="Dopson M."/>
        </authorList>
    </citation>
    <scope>NUCLEOTIDE SEQUENCE</scope>
    <source>
        <strain evidence="1">MM171A01448</strain>
        <strain evidence="2">MM171B01050</strain>
    </source>
</reference>
<accession>A0A6M3MDU0</accession>
<proteinExistence type="predicted"/>
<evidence type="ECO:0000313" key="1">
    <source>
        <dbReference type="EMBL" id="QJA98893.1"/>
    </source>
</evidence>
<dbReference type="AlphaFoldDB" id="A0A6M3MDU0"/>
<gene>
    <name evidence="1" type="ORF">MM171A01448_0008</name>
    <name evidence="2" type="ORF">MM171B01050_0012</name>
</gene>
<dbReference type="EMBL" id="MT143812">
    <property type="protein sequence ID" value="QJB02872.1"/>
    <property type="molecule type" value="Genomic_DNA"/>
</dbReference>